<dbReference type="AlphaFoldDB" id="N0E602"/>
<name>N0E602_9MICO</name>
<sequence>MCGSMSSSSVTRRRRSSSGVAALGCARSARTPGRASSGCWVTASTSTCTSRSPRIGSAIRNSCSAWASDAGGRWGRLLAPRTHMWHPAARQTLIRSHSLTHSLTHSLAHPTQVSRPSTPTIDVYAASCTFADTDQLAVDLATTVMTIEQVPNIPMSARTRQPSCTSSPRRLWPTSTATRPTCGCRC</sequence>
<dbReference type="Proteomes" id="UP000013167">
    <property type="component" value="Unassembled WGS sequence"/>
</dbReference>
<accession>N0E602</accession>
<dbReference type="EMBL" id="CAIZ01000139">
    <property type="protein sequence ID" value="CCH70854.1"/>
    <property type="molecule type" value="Genomic_DNA"/>
</dbReference>
<proteinExistence type="predicted"/>
<evidence type="ECO:0000313" key="3">
    <source>
        <dbReference type="Proteomes" id="UP000013167"/>
    </source>
</evidence>
<protein>
    <submittedName>
        <fullName evidence="2">Uncharacterized protein</fullName>
    </submittedName>
</protein>
<keyword evidence="3" id="KW-1185">Reference proteome</keyword>
<evidence type="ECO:0000256" key="1">
    <source>
        <dbReference type="SAM" id="MobiDB-lite"/>
    </source>
</evidence>
<gene>
    <name evidence="2" type="ORF">BN10_680080</name>
</gene>
<dbReference type="STRING" id="1193181.BN10_680080"/>
<dbReference type="HOGENOM" id="CLU_1453743_0_0_11"/>
<feature type="region of interest" description="Disordered" evidence="1">
    <location>
        <begin position="1"/>
        <end position="51"/>
    </location>
</feature>
<comment type="caution">
    <text evidence="2">The sequence shown here is derived from an EMBL/GenBank/DDBJ whole genome shotgun (WGS) entry which is preliminary data.</text>
</comment>
<evidence type="ECO:0000313" key="2">
    <source>
        <dbReference type="EMBL" id="CCH70854.1"/>
    </source>
</evidence>
<feature type="compositionally biased region" description="Low complexity" evidence="1">
    <location>
        <begin position="1"/>
        <end position="10"/>
    </location>
</feature>
<reference evidence="2 3" key="1">
    <citation type="journal article" date="2013" name="ISME J.">
        <title>A metabolic model for members of the genus Tetrasphaera involved in enhanced biological phosphorus removal.</title>
        <authorList>
            <person name="Kristiansen R."/>
            <person name="Nguyen H.T.T."/>
            <person name="Saunders A.M."/>
            <person name="Nielsen J.L."/>
            <person name="Wimmer R."/>
            <person name="Le V.Q."/>
            <person name="McIlroy S.J."/>
            <person name="Petrovski S."/>
            <person name="Seviour R.J."/>
            <person name="Calteau A."/>
            <person name="Nielsen K.L."/>
            <person name="Nielsen P.H."/>
        </authorList>
    </citation>
    <scope>NUCLEOTIDE SEQUENCE [LARGE SCALE GENOMIC DNA]</scope>
    <source>
        <strain evidence="2 3">Lp2</strain>
    </source>
</reference>
<feature type="compositionally biased region" description="Polar residues" evidence="1">
    <location>
        <begin position="42"/>
        <end position="51"/>
    </location>
</feature>
<organism evidence="2 3">
    <name type="scientific">Phycicoccus elongatus Lp2</name>
    <dbReference type="NCBI Taxonomy" id="1193181"/>
    <lineage>
        <taxon>Bacteria</taxon>
        <taxon>Bacillati</taxon>
        <taxon>Actinomycetota</taxon>
        <taxon>Actinomycetes</taxon>
        <taxon>Micrococcales</taxon>
        <taxon>Intrasporangiaceae</taxon>
        <taxon>Phycicoccus</taxon>
    </lineage>
</organism>